<feature type="domain" description="Amidase" evidence="3">
    <location>
        <begin position="64"/>
        <end position="227"/>
    </location>
</feature>
<keyword evidence="2" id="KW-0378">Hydrolase</keyword>
<evidence type="ECO:0000259" key="3">
    <source>
        <dbReference type="Pfam" id="PF01425"/>
    </source>
</evidence>
<dbReference type="PANTHER" id="PTHR46072">
    <property type="entry name" value="AMIDASE-RELATED-RELATED"/>
    <property type="match status" value="1"/>
</dbReference>
<protein>
    <submittedName>
        <fullName evidence="4">Amidase, fungi</fullName>
    </submittedName>
</protein>
<evidence type="ECO:0000256" key="1">
    <source>
        <dbReference type="ARBA" id="ARBA00009199"/>
    </source>
</evidence>
<evidence type="ECO:0000313" key="5">
    <source>
        <dbReference type="Proteomes" id="UP000031186"/>
    </source>
</evidence>
<gene>
    <name evidence="4" type="ORF">MAN_05571</name>
</gene>
<evidence type="ECO:0000313" key="4">
    <source>
        <dbReference type="EMBL" id="KID65912.1"/>
    </source>
</evidence>
<dbReference type="Gene3D" id="3.90.1300.10">
    <property type="entry name" value="Amidase signature (AS) domain"/>
    <property type="match status" value="1"/>
</dbReference>
<dbReference type="InterPro" id="IPR036928">
    <property type="entry name" value="AS_sf"/>
</dbReference>
<proteinExistence type="inferred from homology"/>
<dbReference type="Pfam" id="PF01425">
    <property type="entry name" value="Amidase"/>
    <property type="match status" value="2"/>
</dbReference>
<feature type="non-terminal residue" evidence="4">
    <location>
        <position position="1"/>
    </location>
</feature>
<dbReference type="PANTHER" id="PTHR46072:SF8">
    <property type="entry name" value="AMIDASE DOMAIN-CONTAINING PROTEIN"/>
    <property type="match status" value="1"/>
</dbReference>
<dbReference type="PIRSF" id="PIRSF001221">
    <property type="entry name" value="Amidase_fungi"/>
    <property type="match status" value="1"/>
</dbReference>
<dbReference type="SUPFAM" id="SSF75304">
    <property type="entry name" value="Amidase signature (AS) enzymes"/>
    <property type="match status" value="1"/>
</dbReference>
<evidence type="ECO:0000256" key="2">
    <source>
        <dbReference type="ARBA" id="ARBA00022801"/>
    </source>
</evidence>
<name>A0A0B4FDG0_METAF</name>
<dbReference type="AlphaFoldDB" id="A0A0B4FDG0"/>
<accession>A0A0B4FDG0</accession>
<dbReference type="HOGENOM" id="CLU_009600_9_2_1"/>
<dbReference type="VEuPathDB" id="FungiDB:MAN_05571"/>
<comment type="caution">
    <text evidence="4">The sequence shown here is derived from an EMBL/GenBank/DDBJ whole genome shotgun (WGS) entry which is preliminary data.</text>
</comment>
<dbReference type="OrthoDB" id="6428749at2759"/>
<dbReference type="InterPro" id="IPR023631">
    <property type="entry name" value="Amidase_dom"/>
</dbReference>
<dbReference type="EMBL" id="AZNF01000006">
    <property type="protein sequence ID" value="KID65912.1"/>
    <property type="molecule type" value="Genomic_DNA"/>
</dbReference>
<keyword evidence="5" id="KW-1185">Reference proteome</keyword>
<sequence>MVTLAKIPPQWILPEAVLEEAAAMRNITGPFIRKLLNEEEVTITEAPTAQLVGNIRTRQYSAEEVAAAYCKRAAFAHQLNNCLHQIFFQDAIQQVVNLDRQLKETGEFAGPMHGVPVSLKDQFHVKYAAETTMGYVSWVGTFEGAQGTGRGFHDQSQLVEELHSLGAVLYCKTSCPQTLLLGETVNNLIGRTKNPVNQLLSCGGESGGESALLALGASNVGVGTDIGKHIPAKIPPSWAFKNASDYCWRGIGGSARIPAAFCGTCSIKPSCGRFSYRTVANSHLPICNRFHVDVIAGVEAHNDISAFNRALVTRPIRRAYALARRKGVYPGKLCFAVLRNDRMVQPHPPIARGIEIVVDAVKHSGDTVIEWEPPSHEEALALNVSERFGNGPKDPVPTLELLDIVLKHKAYVARYLEYWASTDKHTGTGRAVDAVILPVAPHAAVIPGEYFSLRAVLPVTKADKNVDVAHGDFKPLTPNDEVNWRAYNADTYDGAPVCVQLMGRKFEEERILGIAMRVEERLRKLTK</sequence>
<dbReference type="Proteomes" id="UP000031186">
    <property type="component" value="Unassembled WGS sequence"/>
</dbReference>
<reference evidence="4 5" key="1">
    <citation type="journal article" date="2014" name="Proc. Natl. Acad. Sci. U.S.A.">
        <title>Trajectory and genomic determinants of fungal-pathogen speciation and host adaptation.</title>
        <authorList>
            <person name="Hu X."/>
            <person name="Xiao G."/>
            <person name="Zheng P."/>
            <person name="Shang Y."/>
            <person name="Su Y."/>
            <person name="Zhang X."/>
            <person name="Liu X."/>
            <person name="Zhan S."/>
            <person name="St Leger R.J."/>
            <person name="Wang C."/>
        </authorList>
    </citation>
    <scope>NUCLEOTIDE SEQUENCE [LARGE SCALE GENOMIC DNA]</scope>
    <source>
        <strain evidence="4 5">ARSEF 549</strain>
    </source>
</reference>
<dbReference type="GO" id="GO:0016787">
    <property type="term" value="F:hydrolase activity"/>
    <property type="evidence" value="ECO:0007669"/>
    <property type="project" value="UniProtKB-KW"/>
</dbReference>
<organism evidence="4 5">
    <name type="scientific">Metarhizium anisopliae (strain ARSEF 549)</name>
    <dbReference type="NCBI Taxonomy" id="3151832"/>
    <lineage>
        <taxon>Eukaryota</taxon>
        <taxon>Fungi</taxon>
        <taxon>Dikarya</taxon>
        <taxon>Ascomycota</taxon>
        <taxon>Pezizomycotina</taxon>
        <taxon>Sordariomycetes</taxon>
        <taxon>Hypocreomycetidae</taxon>
        <taxon>Hypocreales</taxon>
        <taxon>Clavicipitaceae</taxon>
        <taxon>Metarhizium</taxon>
    </lineage>
</organism>
<comment type="similarity">
    <text evidence="1">Belongs to the amidase family.</text>
</comment>
<feature type="domain" description="Amidase" evidence="3">
    <location>
        <begin position="251"/>
        <end position="381"/>
    </location>
</feature>